<dbReference type="NCBIfam" id="TIGR00293">
    <property type="entry name" value="prefoldin subunit alpha"/>
    <property type="match status" value="1"/>
</dbReference>
<evidence type="ECO:0000256" key="3">
    <source>
        <dbReference type="ARBA" id="ARBA00023242"/>
    </source>
</evidence>
<evidence type="ECO:0000256" key="2">
    <source>
        <dbReference type="ARBA" id="ARBA00011695"/>
    </source>
</evidence>
<comment type="subcellular location">
    <subcellularLocation>
        <location evidence="1">Nucleus</location>
    </subcellularLocation>
</comment>
<dbReference type="GO" id="GO:0005634">
    <property type="term" value="C:nucleus"/>
    <property type="evidence" value="ECO:0007669"/>
    <property type="project" value="UniProtKB-SubCell"/>
</dbReference>
<dbReference type="InterPro" id="IPR009053">
    <property type="entry name" value="Prefoldin"/>
</dbReference>
<name>A0A1I7W6D7_HETBA</name>
<dbReference type="GO" id="GO:0003682">
    <property type="term" value="F:chromatin binding"/>
    <property type="evidence" value="ECO:0007669"/>
    <property type="project" value="TreeGrafter"/>
</dbReference>
<comment type="similarity">
    <text evidence="4">Belongs to the RNA polymerase II subunit 5-mediating protein family.</text>
</comment>
<keyword evidence="3" id="KW-0539">Nucleus</keyword>
<sequence>MSLLNHDFDEKRISTLQKAAKQIRDCFQEIERMDSIIFEKRRELKEYDALMKRLTDLPKKLQHHAMVPFGSAGFMPGKIVRTNEVMMLVGDGYFVEKSCHEANEALLRRTKAIEKIIDDCEADKKLVKQQMDFAERLFSHVRFFLKFSHVFTQCNFIFQKHNSDEVEIREEFDEEKEAEFKRETLNNNNF</sequence>
<keyword evidence="5" id="KW-1185">Reference proteome</keyword>
<dbReference type="WBParaSite" id="Hba_00192">
    <property type="protein sequence ID" value="Hba_00192"/>
    <property type="gene ID" value="Hba_00192"/>
</dbReference>
<dbReference type="InterPro" id="IPR052255">
    <property type="entry name" value="RNA_pol_II_subunit5-mediator"/>
</dbReference>
<reference evidence="6" key="1">
    <citation type="submission" date="2016-11" db="UniProtKB">
        <authorList>
            <consortium name="WormBaseParasite"/>
        </authorList>
    </citation>
    <scope>IDENTIFICATION</scope>
</reference>
<organism evidence="5 6">
    <name type="scientific">Heterorhabditis bacteriophora</name>
    <name type="common">Entomopathogenic nematode worm</name>
    <dbReference type="NCBI Taxonomy" id="37862"/>
    <lineage>
        <taxon>Eukaryota</taxon>
        <taxon>Metazoa</taxon>
        <taxon>Ecdysozoa</taxon>
        <taxon>Nematoda</taxon>
        <taxon>Chromadorea</taxon>
        <taxon>Rhabditida</taxon>
        <taxon>Rhabditina</taxon>
        <taxon>Rhabditomorpha</taxon>
        <taxon>Strongyloidea</taxon>
        <taxon>Heterorhabditidae</taxon>
        <taxon>Heterorhabditis</taxon>
    </lineage>
</organism>
<proteinExistence type="inferred from homology"/>
<evidence type="ECO:0000313" key="6">
    <source>
        <dbReference type="WBParaSite" id="Hba_00192"/>
    </source>
</evidence>
<dbReference type="Proteomes" id="UP000095283">
    <property type="component" value="Unplaced"/>
</dbReference>
<dbReference type="PANTHER" id="PTHR15111:SF0">
    <property type="entry name" value="UNCONVENTIONAL PREFOLDIN RPB5 INTERACTOR 1"/>
    <property type="match status" value="1"/>
</dbReference>
<dbReference type="Pfam" id="PF02996">
    <property type="entry name" value="Prefoldin"/>
    <property type="match status" value="1"/>
</dbReference>
<dbReference type="InterPro" id="IPR004127">
    <property type="entry name" value="Prefoldin_subunit_alpha"/>
</dbReference>
<dbReference type="GO" id="GO:0019212">
    <property type="term" value="F:phosphatase inhibitor activity"/>
    <property type="evidence" value="ECO:0007669"/>
    <property type="project" value="TreeGrafter"/>
</dbReference>
<protein>
    <submittedName>
        <fullName evidence="6">Prefoldin subunit 5</fullName>
    </submittedName>
</protein>
<evidence type="ECO:0000313" key="5">
    <source>
        <dbReference type="Proteomes" id="UP000095283"/>
    </source>
</evidence>
<dbReference type="Gene3D" id="1.10.287.370">
    <property type="match status" value="1"/>
</dbReference>
<accession>A0A1I7W6D7</accession>
<dbReference type="GO" id="GO:0000122">
    <property type="term" value="P:negative regulation of transcription by RNA polymerase II"/>
    <property type="evidence" value="ECO:0007669"/>
    <property type="project" value="TreeGrafter"/>
</dbReference>
<comment type="subunit">
    <text evidence="2">Heterohexamer of two PFD-alpha type and four PFD-beta type subunits.</text>
</comment>
<evidence type="ECO:0000256" key="1">
    <source>
        <dbReference type="ARBA" id="ARBA00004123"/>
    </source>
</evidence>
<dbReference type="CDD" id="cd23159">
    <property type="entry name" value="Prefoldin_URI1"/>
    <property type="match status" value="1"/>
</dbReference>
<dbReference type="SUPFAM" id="SSF46579">
    <property type="entry name" value="Prefoldin"/>
    <property type="match status" value="1"/>
</dbReference>
<dbReference type="AlphaFoldDB" id="A0A1I7W6D7"/>
<evidence type="ECO:0000256" key="4">
    <source>
        <dbReference type="ARBA" id="ARBA00038295"/>
    </source>
</evidence>
<dbReference type="GO" id="GO:0003714">
    <property type="term" value="F:transcription corepressor activity"/>
    <property type="evidence" value="ECO:0007669"/>
    <property type="project" value="TreeGrafter"/>
</dbReference>
<dbReference type="PANTHER" id="PTHR15111">
    <property type="entry name" value="RNA POLYMERASE II SUBUNIT 5-MEDIATING PROTEIN NNX3"/>
    <property type="match status" value="1"/>
</dbReference>